<comment type="caution">
    <text evidence="2">The sequence shown here is derived from an EMBL/GenBank/DDBJ whole genome shotgun (WGS) entry which is preliminary data.</text>
</comment>
<reference evidence="2 3" key="1">
    <citation type="journal article" date="2023" name="Plants (Basel)">
        <title>Bridging the Gap: Combining Genomics and Transcriptomics Approaches to Understand Stylosanthes scabra, an Orphan Legume from the Brazilian Caatinga.</title>
        <authorList>
            <person name="Ferreira-Neto J.R.C."/>
            <person name="da Silva M.D."/>
            <person name="Binneck E."/>
            <person name="de Melo N.F."/>
            <person name="da Silva R.H."/>
            <person name="de Melo A.L.T.M."/>
            <person name="Pandolfi V."/>
            <person name="Bustamante F.O."/>
            <person name="Brasileiro-Vidal A.C."/>
            <person name="Benko-Iseppon A.M."/>
        </authorList>
    </citation>
    <scope>NUCLEOTIDE SEQUENCE [LARGE SCALE GENOMIC DNA]</scope>
    <source>
        <tissue evidence="2">Leaves</tissue>
    </source>
</reference>
<name>A0ABU6X438_9FABA</name>
<protein>
    <recommendedName>
        <fullName evidence="4">RAB6-interacting golgin</fullName>
    </recommendedName>
</protein>
<feature type="region of interest" description="Disordered" evidence="1">
    <location>
        <begin position="18"/>
        <end position="120"/>
    </location>
</feature>
<proteinExistence type="predicted"/>
<dbReference type="EMBL" id="JASCZI010211486">
    <property type="protein sequence ID" value="MED6192901.1"/>
    <property type="molecule type" value="Genomic_DNA"/>
</dbReference>
<accession>A0ABU6X438</accession>
<dbReference type="Proteomes" id="UP001341840">
    <property type="component" value="Unassembled WGS sequence"/>
</dbReference>
<evidence type="ECO:0000256" key="1">
    <source>
        <dbReference type="SAM" id="MobiDB-lite"/>
    </source>
</evidence>
<evidence type="ECO:0000313" key="3">
    <source>
        <dbReference type="Proteomes" id="UP001341840"/>
    </source>
</evidence>
<feature type="compositionally biased region" description="Basic and acidic residues" evidence="1">
    <location>
        <begin position="89"/>
        <end position="98"/>
    </location>
</feature>
<evidence type="ECO:0000313" key="2">
    <source>
        <dbReference type="EMBL" id="MED6192901.1"/>
    </source>
</evidence>
<gene>
    <name evidence="2" type="ORF">PIB30_014236</name>
</gene>
<keyword evidence="3" id="KW-1185">Reference proteome</keyword>
<evidence type="ECO:0008006" key="4">
    <source>
        <dbReference type="Google" id="ProtNLM"/>
    </source>
</evidence>
<organism evidence="2 3">
    <name type="scientific">Stylosanthes scabra</name>
    <dbReference type="NCBI Taxonomy" id="79078"/>
    <lineage>
        <taxon>Eukaryota</taxon>
        <taxon>Viridiplantae</taxon>
        <taxon>Streptophyta</taxon>
        <taxon>Embryophyta</taxon>
        <taxon>Tracheophyta</taxon>
        <taxon>Spermatophyta</taxon>
        <taxon>Magnoliopsida</taxon>
        <taxon>eudicotyledons</taxon>
        <taxon>Gunneridae</taxon>
        <taxon>Pentapetalae</taxon>
        <taxon>rosids</taxon>
        <taxon>fabids</taxon>
        <taxon>Fabales</taxon>
        <taxon>Fabaceae</taxon>
        <taxon>Papilionoideae</taxon>
        <taxon>50 kb inversion clade</taxon>
        <taxon>dalbergioids sensu lato</taxon>
        <taxon>Dalbergieae</taxon>
        <taxon>Pterocarpus clade</taxon>
        <taxon>Stylosanthes</taxon>
    </lineage>
</organism>
<sequence length="237" mass="26419">MAGGLATLVAMRRKLIAKKQSEGDKSPNLSATVDLIEETPVAPEQVKPNKSEGRVSFPEAIPEHSPSQKRKRVQRETAEESSNSLNLLEKGHCRDVQRENTGAPSLRSLLSEKEESNKSLGSRIADLEATMKSRDAEILRLEGVERTFRDKAKKFEDEKRALEEAKRVTEKKVTELLASFKKAQQDLASMEKIKEEAEALAMNGATEVEENVLEQVRLLASRIDFSKVSVYNKVVDG</sequence>